<dbReference type="eggNOG" id="ENOG502ZHAS">
    <property type="taxonomic scope" value="Bacteria"/>
</dbReference>
<protein>
    <recommendedName>
        <fullName evidence="3">Lysozyme inhibitor LprI-like N-terminal domain-containing protein</fullName>
    </recommendedName>
</protein>
<evidence type="ECO:0000256" key="1">
    <source>
        <dbReference type="SAM" id="MobiDB-lite"/>
    </source>
</evidence>
<feature type="signal peptide" evidence="2">
    <location>
        <begin position="1"/>
        <end position="21"/>
    </location>
</feature>
<dbReference type="OrthoDB" id="8450630at2"/>
<dbReference type="STRING" id="639283.Snov_2966"/>
<feature type="domain" description="Lysozyme inhibitor LprI-like N-terminal" evidence="3">
    <location>
        <begin position="39"/>
        <end position="142"/>
    </location>
</feature>
<dbReference type="HOGENOM" id="CLU_1414404_0_0_5"/>
<feature type="compositionally biased region" description="Low complexity" evidence="1">
    <location>
        <begin position="165"/>
        <end position="182"/>
    </location>
</feature>
<evidence type="ECO:0000256" key="2">
    <source>
        <dbReference type="SAM" id="SignalP"/>
    </source>
</evidence>
<dbReference type="KEGG" id="sno:Snov_2966"/>
<evidence type="ECO:0000259" key="3">
    <source>
        <dbReference type="Pfam" id="PF07007"/>
    </source>
</evidence>
<dbReference type="Pfam" id="PF07007">
    <property type="entry name" value="LprI"/>
    <property type="match status" value="1"/>
</dbReference>
<dbReference type="EMBL" id="CP002026">
    <property type="protein sequence ID" value="ADH90243.1"/>
    <property type="molecule type" value="Genomic_DNA"/>
</dbReference>
<dbReference type="InterPro" id="IPR009739">
    <property type="entry name" value="LprI-like_N"/>
</dbReference>
<gene>
    <name evidence="4" type="ordered locus">Snov_2966</name>
</gene>
<reference evidence="4 5" key="1">
    <citation type="journal article" date="2012" name="Stand. Genomic Sci.">
        <title>Complete genome sequence of the facultatively chemolithoautotrophic and methylotrophic alpha Proteobacterium Starkeya novella type strain (ATCC 8093(T)).</title>
        <authorList>
            <person name="Kappler U."/>
            <person name="Davenport K."/>
            <person name="Beatson S."/>
            <person name="Lucas S."/>
            <person name="Lapidus A."/>
            <person name="Copeland A."/>
            <person name="Berry K.W."/>
            <person name="Glavina Del Rio T."/>
            <person name="Hammon N."/>
            <person name="Dalin E."/>
            <person name="Tice H."/>
            <person name="Pitluck S."/>
            <person name="Richardson P."/>
            <person name="Bruce D."/>
            <person name="Goodwin L.A."/>
            <person name="Han C."/>
            <person name="Tapia R."/>
            <person name="Detter J.C."/>
            <person name="Chang Y.J."/>
            <person name="Jeffries C.D."/>
            <person name="Land M."/>
            <person name="Hauser L."/>
            <person name="Kyrpides N.C."/>
            <person name="Goker M."/>
            <person name="Ivanova N."/>
            <person name="Klenk H.P."/>
            <person name="Woyke T."/>
        </authorList>
    </citation>
    <scope>NUCLEOTIDE SEQUENCE [LARGE SCALE GENOMIC DNA]</scope>
    <source>
        <strain evidence="5">ATCC 8093 / DSM 506 / JCM 20403 / CCM 1077 / IAM 12100 / NBRC 12443 / NCIMB 10456</strain>
    </source>
</reference>
<dbReference type="Gene3D" id="1.20.1270.180">
    <property type="match status" value="1"/>
</dbReference>
<keyword evidence="2" id="KW-0732">Signal</keyword>
<feature type="region of interest" description="Disordered" evidence="1">
    <location>
        <begin position="149"/>
        <end position="192"/>
    </location>
</feature>
<dbReference type="AlphaFoldDB" id="D7A6P5"/>
<accession>D7A6P5</accession>
<evidence type="ECO:0000313" key="4">
    <source>
        <dbReference type="EMBL" id="ADH90243.1"/>
    </source>
</evidence>
<dbReference type="Proteomes" id="UP000006633">
    <property type="component" value="Chromosome"/>
</dbReference>
<feature type="chain" id="PRO_5003092371" description="Lysozyme inhibitor LprI-like N-terminal domain-containing protein" evidence="2">
    <location>
        <begin position="22"/>
        <end position="192"/>
    </location>
</feature>
<keyword evidence="5" id="KW-1185">Reference proteome</keyword>
<evidence type="ECO:0000313" key="5">
    <source>
        <dbReference type="Proteomes" id="UP000006633"/>
    </source>
</evidence>
<sequence>MARLAVTVILAALALVGSESAARAHVPTGCTHDGTDPRTYLDCLNARQKDSERKLARSVAGAQAAIDAREDLQPAQRRRWRALFEEAQSRFVQWRNFECQSIAPFEGDGAAHGVGGRLGGIGMLEQRMVCLITQNDLRVHDLEDRYAPAGGWPELPPEEAKETELAPAAPAAEVPPASAMPAGTPRIIEITP</sequence>
<proteinExistence type="predicted"/>
<organism evidence="4 5">
    <name type="scientific">Ancylobacter novellus (strain ATCC 8093 / DSM 506 / JCM 20403 / CCM 1077 / IAM 12100 / NBRC 12443 / NCIMB 10456)</name>
    <name type="common">Starkeya novella</name>
    <dbReference type="NCBI Taxonomy" id="639283"/>
    <lineage>
        <taxon>Bacteria</taxon>
        <taxon>Pseudomonadati</taxon>
        <taxon>Pseudomonadota</taxon>
        <taxon>Alphaproteobacteria</taxon>
        <taxon>Hyphomicrobiales</taxon>
        <taxon>Xanthobacteraceae</taxon>
        <taxon>Ancylobacter</taxon>
    </lineage>
</organism>
<dbReference type="RefSeq" id="WP_013167746.1">
    <property type="nucleotide sequence ID" value="NC_014217.1"/>
</dbReference>
<name>D7A6P5_ANCN5</name>